<organism evidence="21 22">
    <name type="scientific">Malonomonas rubra DSM 5091</name>
    <dbReference type="NCBI Taxonomy" id="1122189"/>
    <lineage>
        <taxon>Bacteria</taxon>
        <taxon>Pseudomonadati</taxon>
        <taxon>Thermodesulfobacteriota</taxon>
        <taxon>Desulfuromonadia</taxon>
        <taxon>Desulfuromonadales</taxon>
        <taxon>Geopsychrobacteraceae</taxon>
        <taxon>Malonomonas</taxon>
    </lineage>
</organism>
<dbReference type="Proteomes" id="UP000184171">
    <property type="component" value="Unassembled WGS sequence"/>
</dbReference>
<comment type="subunit">
    <text evidence="5">Homodimer; dimerization is reversible, and the dimeric form is the active one.</text>
</comment>
<evidence type="ECO:0000256" key="1">
    <source>
        <dbReference type="ARBA" id="ARBA00000111"/>
    </source>
</evidence>
<keyword evidence="11" id="KW-0732">Signal</keyword>
<keyword evidence="8" id="KW-1134">Transmembrane beta strand</keyword>
<reference evidence="21 22" key="1">
    <citation type="submission" date="2016-11" db="EMBL/GenBank/DDBJ databases">
        <authorList>
            <person name="Jaros S."/>
            <person name="Januszkiewicz K."/>
            <person name="Wedrychowicz H."/>
        </authorList>
    </citation>
    <scope>NUCLEOTIDE SEQUENCE [LARGE SCALE GENOMIC DNA]</scope>
    <source>
        <strain evidence="21 22">DSM 5091</strain>
    </source>
</reference>
<dbReference type="GO" id="GO:0008970">
    <property type="term" value="F:phospholipase A1 activity"/>
    <property type="evidence" value="ECO:0007669"/>
    <property type="project" value="UniProtKB-EC"/>
</dbReference>
<evidence type="ECO:0000256" key="19">
    <source>
        <dbReference type="PIRSR" id="PIRSR603187-1"/>
    </source>
</evidence>
<dbReference type="GO" id="GO:0046872">
    <property type="term" value="F:metal ion binding"/>
    <property type="evidence" value="ECO:0007669"/>
    <property type="project" value="UniProtKB-KW"/>
</dbReference>
<comment type="cofactor">
    <cofactor evidence="20">
        <name>Ca(2+)</name>
        <dbReference type="ChEBI" id="CHEBI:29108"/>
    </cofactor>
    <text evidence="20">Binds 1 Ca(2+) ion per monomer.</text>
</comment>
<dbReference type="Pfam" id="PF02253">
    <property type="entry name" value="PLA1"/>
    <property type="match status" value="1"/>
</dbReference>
<dbReference type="InterPro" id="IPR003187">
    <property type="entry name" value="PLipase_A1"/>
</dbReference>
<evidence type="ECO:0000256" key="12">
    <source>
        <dbReference type="ARBA" id="ARBA00022801"/>
    </source>
</evidence>
<name>A0A1M6KQJ0_MALRU</name>
<keyword evidence="14" id="KW-0442">Lipid degradation</keyword>
<feature type="binding site" description="in dimeric form" evidence="20">
    <location>
        <position position="297"/>
    </location>
    <ligand>
        <name>Ca(2+)</name>
        <dbReference type="ChEBI" id="CHEBI:29108"/>
        <label>1</label>
    </ligand>
</feature>
<evidence type="ECO:0000256" key="5">
    <source>
        <dbReference type="ARBA" id="ARBA00011702"/>
    </source>
</evidence>
<dbReference type="PANTHER" id="PTHR40457:SF1">
    <property type="entry name" value="PHOSPHOLIPASE A1"/>
    <property type="match status" value="1"/>
</dbReference>
<dbReference type="PANTHER" id="PTHR40457">
    <property type="entry name" value="PHOSPHOLIPASE A1"/>
    <property type="match status" value="1"/>
</dbReference>
<feature type="active site" description="Nucleophile" evidence="19">
    <location>
        <position position="289"/>
    </location>
</feature>
<dbReference type="EC" id="3.1.1.4" evidence="7"/>
<evidence type="ECO:0000313" key="22">
    <source>
        <dbReference type="Proteomes" id="UP000184171"/>
    </source>
</evidence>
<evidence type="ECO:0000256" key="14">
    <source>
        <dbReference type="ARBA" id="ARBA00022963"/>
    </source>
</evidence>
<dbReference type="EMBL" id="FQZT01000011">
    <property type="protein sequence ID" value="SHJ61185.1"/>
    <property type="molecule type" value="Genomic_DNA"/>
</dbReference>
<keyword evidence="22" id="KW-1185">Reference proteome</keyword>
<comment type="subcellular location">
    <subcellularLocation>
        <location evidence="3">Cell outer membrane</location>
        <topology evidence="3">Multi-pass membrane protein</topology>
    </subcellularLocation>
</comment>
<dbReference type="AlphaFoldDB" id="A0A1M6KQJ0"/>
<evidence type="ECO:0000256" key="10">
    <source>
        <dbReference type="ARBA" id="ARBA00022723"/>
    </source>
</evidence>
<evidence type="ECO:0000256" key="2">
    <source>
        <dbReference type="ARBA" id="ARBA00001604"/>
    </source>
</evidence>
<comment type="catalytic activity">
    <reaction evidence="2">
        <text>a 1,2-diacyl-sn-glycero-3-phosphocholine + H2O = a 1-acyl-sn-glycero-3-phosphocholine + a fatty acid + H(+)</text>
        <dbReference type="Rhea" id="RHEA:15801"/>
        <dbReference type="ChEBI" id="CHEBI:15377"/>
        <dbReference type="ChEBI" id="CHEBI:15378"/>
        <dbReference type="ChEBI" id="CHEBI:28868"/>
        <dbReference type="ChEBI" id="CHEBI:57643"/>
        <dbReference type="ChEBI" id="CHEBI:58168"/>
        <dbReference type="EC" id="3.1.1.4"/>
    </reaction>
</comment>
<accession>A0A1M6KQJ0</accession>
<dbReference type="Gene3D" id="2.40.230.10">
    <property type="entry name" value="Phospholipase A1"/>
    <property type="match status" value="1"/>
</dbReference>
<evidence type="ECO:0000256" key="18">
    <source>
        <dbReference type="ARBA" id="ARBA00032375"/>
    </source>
</evidence>
<keyword evidence="12" id="KW-0378">Hydrolase</keyword>
<dbReference type="SUPFAM" id="SSF56931">
    <property type="entry name" value="Outer membrane phospholipase A (OMPLA)"/>
    <property type="match status" value="1"/>
</dbReference>
<keyword evidence="16" id="KW-0472">Membrane</keyword>
<evidence type="ECO:0000256" key="13">
    <source>
        <dbReference type="ARBA" id="ARBA00022837"/>
    </source>
</evidence>
<dbReference type="GO" id="GO:0016042">
    <property type="term" value="P:lipid catabolic process"/>
    <property type="evidence" value="ECO:0007669"/>
    <property type="project" value="UniProtKB-KW"/>
</dbReference>
<sequence>MQRYFVAIKNLLNSTGGASANFLKLVMLLVAIFCYFSPPAAAQDPLSLMLKFPAVRIQAGEPLTLKVYFYNEAQTGFSGALPENLSMRLRSADENATLVTAVETGESTPTDIAPGQFTVKDYSLEVPASFAGPVEIFLLGHPESTLLLNTVAAQPVAQKTEAEPDHAAAPEYYPTLESLFSLYQPYVVNFSAYEPMYFLVGTDPAKSKFQISFKYRLFNPSGSLSQAFPWLRGLHFAYTQTSFWDLASDSEPFEDTSYKPELFLLSSNWKNRPRWLQGLFFQAGVQHESNGRGEGFSRSTNTAYLKPILVFYHPGSALGLQLSPKLLTYFNNDDATNPDLAEYRGYSEFEIKFGQATGLVSTTQLRFAAKGTSLQTDLTYPISKLLKSNFDMFLHIQYSNALAESLISYRDRSESLRLGFSFVR</sequence>
<keyword evidence="9" id="KW-0812">Transmembrane</keyword>
<comment type="similarity">
    <text evidence="4">Belongs to the phospholipase A1 family.</text>
</comment>
<dbReference type="GO" id="GO:0004623">
    <property type="term" value="F:phospholipase A2 activity"/>
    <property type="evidence" value="ECO:0007669"/>
    <property type="project" value="UniProtKB-EC"/>
</dbReference>
<evidence type="ECO:0000256" key="9">
    <source>
        <dbReference type="ARBA" id="ARBA00022692"/>
    </source>
</evidence>
<evidence type="ECO:0000256" key="17">
    <source>
        <dbReference type="ARBA" id="ARBA00023237"/>
    </source>
</evidence>
<evidence type="ECO:0000256" key="7">
    <source>
        <dbReference type="ARBA" id="ARBA00013278"/>
    </source>
</evidence>
<evidence type="ECO:0000256" key="15">
    <source>
        <dbReference type="ARBA" id="ARBA00023098"/>
    </source>
</evidence>
<protein>
    <recommendedName>
        <fullName evidence="18">Phosphatidylcholine 1-acylhydrolase</fullName>
        <ecNumber evidence="6">3.1.1.32</ecNumber>
        <ecNumber evidence="7">3.1.1.4</ecNumber>
    </recommendedName>
</protein>
<evidence type="ECO:0000256" key="16">
    <source>
        <dbReference type="ARBA" id="ARBA00023136"/>
    </source>
</evidence>
<feature type="binding site" description="in dimeric form" evidence="20">
    <location>
        <position position="250"/>
    </location>
    <ligand>
        <name>Ca(2+)</name>
        <dbReference type="ChEBI" id="CHEBI:29108"/>
        <label>1</label>
    </ligand>
</feature>
<comment type="catalytic activity">
    <reaction evidence="1">
        <text>a 1,2-diacyl-sn-glycero-3-phosphocholine + H2O = a 2-acyl-sn-glycero-3-phosphocholine + a fatty acid + H(+)</text>
        <dbReference type="Rhea" id="RHEA:18689"/>
        <dbReference type="ChEBI" id="CHEBI:15377"/>
        <dbReference type="ChEBI" id="CHEBI:15378"/>
        <dbReference type="ChEBI" id="CHEBI:28868"/>
        <dbReference type="ChEBI" id="CHEBI:57643"/>
        <dbReference type="ChEBI" id="CHEBI:57875"/>
        <dbReference type="EC" id="3.1.1.32"/>
    </reaction>
</comment>
<feature type="active site" description="Proton acceptor" evidence="19">
    <location>
        <position position="287"/>
    </location>
</feature>
<feature type="binding site" description="in dimeric form" evidence="20">
    <location>
        <position position="292"/>
    </location>
    <ligand>
        <name>Ca(2+)</name>
        <dbReference type="ChEBI" id="CHEBI:29108"/>
        <label>1</label>
    </ligand>
</feature>
<evidence type="ECO:0000256" key="8">
    <source>
        <dbReference type="ARBA" id="ARBA00022452"/>
    </source>
</evidence>
<evidence type="ECO:0000256" key="6">
    <source>
        <dbReference type="ARBA" id="ARBA00013179"/>
    </source>
</evidence>
<evidence type="ECO:0000256" key="11">
    <source>
        <dbReference type="ARBA" id="ARBA00022729"/>
    </source>
</evidence>
<evidence type="ECO:0000256" key="20">
    <source>
        <dbReference type="PIRSR" id="PIRSR603187-2"/>
    </source>
</evidence>
<dbReference type="PRINTS" id="PR01486">
    <property type="entry name" value="PHPHLIPASEA1"/>
</dbReference>
<gene>
    <name evidence="21" type="ORF">SAMN02745165_02761</name>
</gene>
<dbReference type="EC" id="3.1.1.32" evidence="6"/>
<dbReference type="GO" id="GO:0009279">
    <property type="term" value="C:cell outer membrane"/>
    <property type="evidence" value="ECO:0007669"/>
    <property type="project" value="UniProtKB-SubCell"/>
</dbReference>
<keyword evidence="15" id="KW-0443">Lipid metabolism</keyword>
<keyword evidence="17" id="KW-0998">Cell outer membrane</keyword>
<evidence type="ECO:0000256" key="3">
    <source>
        <dbReference type="ARBA" id="ARBA00004571"/>
    </source>
</evidence>
<evidence type="ECO:0000313" key="21">
    <source>
        <dbReference type="EMBL" id="SHJ61185.1"/>
    </source>
</evidence>
<keyword evidence="10 20" id="KW-0479">Metal-binding</keyword>
<evidence type="ECO:0000256" key="4">
    <source>
        <dbReference type="ARBA" id="ARBA00010525"/>
    </source>
</evidence>
<dbReference type="InterPro" id="IPR036541">
    <property type="entry name" value="PLipase_A1_sf"/>
</dbReference>
<proteinExistence type="inferred from homology"/>
<dbReference type="STRING" id="1122189.SAMN02745165_02761"/>
<keyword evidence="13 20" id="KW-0106">Calcium</keyword>